<proteinExistence type="inferred from homology"/>
<dbReference type="InterPro" id="IPR025997">
    <property type="entry name" value="SBP_2_dom"/>
</dbReference>
<evidence type="ECO:0000256" key="2">
    <source>
        <dbReference type="ARBA" id="ARBA00007639"/>
    </source>
</evidence>
<keyword evidence="7" id="KW-1185">Reference proteome</keyword>
<evidence type="ECO:0000256" key="4">
    <source>
        <dbReference type="SAM" id="SignalP"/>
    </source>
</evidence>
<dbReference type="PANTHER" id="PTHR30036:SF7">
    <property type="entry name" value="ABC TRANSPORTER PERIPLASMIC-BINDING PROTEIN YPHF"/>
    <property type="match status" value="1"/>
</dbReference>
<dbReference type="PROSITE" id="PS51257">
    <property type="entry name" value="PROKAR_LIPOPROTEIN"/>
    <property type="match status" value="1"/>
</dbReference>
<dbReference type="SUPFAM" id="SSF53822">
    <property type="entry name" value="Periplasmic binding protein-like I"/>
    <property type="match status" value="1"/>
</dbReference>
<sequence>MKALKLSALIVAGVMGLTACSSSSDDGDSGDSGSSSSGDLTIAVITHGDGGSFWSVAKKGAEDAADKMGVTLDYQESNNDPEKQAQLIEAAVTADVDGIAVSVPNPDAIQGALQQATDAGIPIVTLNSGSTVWQDLGAITHVGQDEKIAGEGAGEQLAANGGTKMLCVIHEQNNTGLQDRCAGAAETFGGEVENFQVTGTEDPSKTANEIAAKLQADTGIDSVLALNPDIAMAALEAKDTAGSDATIATFDLSGDVVSAIEDGDILFAVDQQQYLQGYLPVVFLTLFNENANTVGGGQPVLTGPGFVTKDNAAQVADLAEAGTR</sequence>
<comment type="caution">
    <text evidence="6">The sequence shown here is derived from an EMBL/GenBank/DDBJ whole genome shotgun (WGS) entry which is preliminary data.</text>
</comment>
<accession>A0ABW0BF21</accession>
<comment type="subcellular location">
    <subcellularLocation>
        <location evidence="1">Cell envelope</location>
    </subcellularLocation>
</comment>
<dbReference type="PANTHER" id="PTHR30036">
    <property type="entry name" value="D-XYLOSE-BINDING PERIPLASMIC PROTEIN"/>
    <property type="match status" value="1"/>
</dbReference>
<dbReference type="Gene3D" id="3.40.50.2300">
    <property type="match status" value="2"/>
</dbReference>
<evidence type="ECO:0000256" key="1">
    <source>
        <dbReference type="ARBA" id="ARBA00004196"/>
    </source>
</evidence>
<evidence type="ECO:0000313" key="6">
    <source>
        <dbReference type="EMBL" id="MFC5175905.1"/>
    </source>
</evidence>
<protein>
    <submittedName>
        <fullName evidence="6">Sugar ABC transporter substrate-binding protein</fullName>
    </submittedName>
</protein>
<feature type="domain" description="Periplasmic binding protein" evidence="5">
    <location>
        <begin position="42"/>
        <end position="281"/>
    </location>
</feature>
<organism evidence="6 7">
    <name type="scientific">Nocardioides taihuensis</name>
    <dbReference type="NCBI Taxonomy" id="1835606"/>
    <lineage>
        <taxon>Bacteria</taxon>
        <taxon>Bacillati</taxon>
        <taxon>Actinomycetota</taxon>
        <taxon>Actinomycetes</taxon>
        <taxon>Propionibacteriales</taxon>
        <taxon>Nocardioidaceae</taxon>
        <taxon>Nocardioides</taxon>
    </lineage>
</organism>
<feature type="chain" id="PRO_5046124562" evidence="4">
    <location>
        <begin position="25"/>
        <end position="324"/>
    </location>
</feature>
<gene>
    <name evidence="6" type="ORF">ACFPGP_04425</name>
</gene>
<comment type="similarity">
    <text evidence="2">Belongs to the bacterial solute-binding protein 2 family.</text>
</comment>
<keyword evidence="4" id="KW-0732">Signal</keyword>
<feature type="region of interest" description="Disordered" evidence="3">
    <location>
        <begin position="21"/>
        <end position="41"/>
    </location>
</feature>
<evidence type="ECO:0000313" key="7">
    <source>
        <dbReference type="Proteomes" id="UP001596087"/>
    </source>
</evidence>
<dbReference type="Proteomes" id="UP001596087">
    <property type="component" value="Unassembled WGS sequence"/>
</dbReference>
<dbReference type="InterPro" id="IPR050555">
    <property type="entry name" value="Bact_Solute-Bind_Prot2"/>
</dbReference>
<dbReference type="InterPro" id="IPR028082">
    <property type="entry name" value="Peripla_BP_I"/>
</dbReference>
<dbReference type="EMBL" id="JBHSKD010000004">
    <property type="protein sequence ID" value="MFC5175905.1"/>
    <property type="molecule type" value="Genomic_DNA"/>
</dbReference>
<dbReference type="Pfam" id="PF13407">
    <property type="entry name" value="Peripla_BP_4"/>
    <property type="match status" value="1"/>
</dbReference>
<evidence type="ECO:0000259" key="5">
    <source>
        <dbReference type="Pfam" id="PF13407"/>
    </source>
</evidence>
<name>A0ABW0BF21_9ACTN</name>
<dbReference type="CDD" id="cd06312">
    <property type="entry name" value="PBP1_ABC_sugar_binding-like"/>
    <property type="match status" value="1"/>
</dbReference>
<feature type="signal peptide" evidence="4">
    <location>
        <begin position="1"/>
        <end position="24"/>
    </location>
</feature>
<reference evidence="7" key="1">
    <citation type="journal article" date="2019" name="Int. J. Syst. Evol. Microbiol.">
        <title>The Global Catalogue of Microorganisms (GCM) 10K type strain sequencing project: providing services to taxonomists for standard genome sequencing and annotation.</title>
        <authorList>
            <consortium name="The Broad Institute Genomics Platform"/>
            <consortium name="The Broad Institute Genome Sequencing Center for Infectious Disease"/>
            <person name="Wu L."/>
            <person name="Ma J."/>
        </authorList>
    </citation>
    <scope>NUCLEOTIDE SEQUENCE [LARGE SCALE GENOMIC DNA]</scope>
    <source>
        <strain evidence="7">DFY41</strain>
    </source>
</reference>
<evidence type="ECO:0000256" key="3">
    <source>
        <dbReference type="SAM" id="MobiDB-lite"/>
    </source>
</evidence>
<dbReference type="RefSeq" id="WP_378587404.1">
    <property type="nucleotide sequence ID" value="NZ_JBHSKD010000004.1"/>
</dbReference>